<gene>
    <name evidence="3" type="ORF">IV203_024175</name>
</gene>
<keyword evidence="2" id="KW-0472">Membrane</keyword>
<proteinExistence type="predicted"/>
<dbReference type="OrthoDB" id="55866at2759"/>
<protein>
    <submittedName>
        <fullName evidence="3">Uncharacterized protein</fullName>
    </submittedName>
</protein>
<keyword evidence="2" id="KW-1133">Transmembrane helix</keyword>
<dbReference type="AlphaFoldDB" id="A0A9K3PAQ3"/>
<organism evidence="3 4">
    <name type="scientific">Nitzschia inconspicua</name>
    <dbReference type="NCBI Taxonomy" id="303405"/>
    <lineage>
        <taxon>Eukaryota</taxon>
        <taxon>Sar</taxon>
        <taxon>Stramenopiles</taxon>
        <taxon>Ochrophyta</taxon>
        <taxon>Bacillariophyta</taxon>
        <taxon>Bacillariophyceae</taxon>
        <taxon>Bacillariophycidae</taxon>
        <taxon>Bacillariales</taxon>
        <taxon>Bacillariaceae</taxon>
        <taxon>Nitzschia</taxon>
    </lineage>
</organism>
<feature type="region of interest" description="Disordered" evidence="1">
    <location>
        <begin position="443"/>
        <end position="468"/>
    </location>
</feature>
<comment type="caution">
    <text evidence="3">The sequence shown here is derived from an EMBL/GenBank/DDBJ whole genome shotgun (WGS) entry which is preliminary data.</text>
</comment>
<dbReference type="Proteomes" id="UP000693970">
    <property type="component" value="Unassembled WGS sequence"/>
</dbReference>
<feature type="region of interest" description="Disordered" evidence="1">
    <location>
        <begin position="331"/>
        <end position="371"/>
    </location>
</feature>
<evidence type="ECO:0000313" key="4">
    <source>
        <dbReference type="Proteomes" id="UP000693970"/>
    </source>
</evidence>
<evidence type="ECO:0000256" key="1">
    <source>
        <dbReference type="SAM" id="MobiDB-lite"/>
    </source>
</evidence>
<evidence type="ECO:0000313" key="3">
    <source>
        <dbReference type="EMBL" id="KAG7340632.1"/>
    </source>
</evidence>
<feature type="transmembrane region" description="Helical" evidence="2">
    <location>
        <begin position="267"/>
        <end position="289"/>
    </location>
</feature>
<reference evidence="3" key="1">
    <citation type="journal article" date="2021" name="Sci. Rep.">
        <title>Diploid genomic architecture of Nitzschia inconspicua, an elite biomass production diatom.</title>
        <authorList>
            <person name="Oliver A."/>
            <person name="Podell S."/>
            <person name="Pinowska A."/>
            <person name="Traller J.C."/>
            <person name="Smith S.R."/>
            <person name="McClure R."/>
            <person name="Beliaev A."/>
            <person name="Bohutskyi P."/>
            <person name="Hill E.A."/>
            <person name="Rabines A."/>
            <person name="Zheng H."/>
            <person name="Allen L.Z."/>
            <person name="Kuo A."/>
            <person name="Grigoriev I.V."/>
            <person name="Allen A.E."/>
            <person name="Hazlebeck D."/>
            <person name="Allen E.E."/>
        </authorList>
    </citation>
    <scope>NUCLEOTIDE SEQUENCE</scope>
    <source>
        <strain evidence="3">Hildebrandi</strain>
    </source>
</reference>
<name>A0A9K3PAQ3_9STRA</name>
<accession>A0A9K3PAQ3</accession>
<keyword evidence="4" id="KW-1185">Reference proteome</keyword>
<reference evidence="3" key="2">
    <citation type="submission" date="2021-04" db="EMBL/GenBank/DDBJ databases">
        <authorList>
            <person name="Podell S."/>
        </authorList>
    </citation>
    <scope>NUCLEOTIDE SEQUENCE</scope>
    <source>
        <strain evidence="3">Hildebrandi</strain>
    </source>
</reference>
<sequence>MDSRKQQRSLSLEDLDGSRRVQISLDPLLICLFPTYLTMDEVLLQDDMHTAMKTLVSDQLQLEYGDRFQYFDFNDATDITWYSGEEEDPVCGDLKGILPSASPRIGFENVAGGKDEGTVPCTCALYPGAVVLVVAGDDSDSATASVMGPKIARILEAGLVRALQNIAIENNLSSDTTSSETASSSYFELQAATVEFGVAMRDSGGNLVLPPEETEAPTVTPVAPTNAPIAFVFSEAPSATPLNSNTVSGLTDLASFESGYQTNMEKYGIPIIIGSAALFFLVCSLLCLARIRRCCRGTSSTHDEDVTEYNPADLQKAAIADAATVVGEECEDEEDGRHQNSRKPVHPQHFGRTGSDAAVGDAASAQTGEVSEMAQYQQGELLECVSIGSEWTMGTNEDAASYDRSSTYGNSTRKRVTAELLAAKEIFDRDRNITLQKDMLHSEWSSTPTMPGTIEPPGMRGQLSGEANTLSFEQAYRGQGEEVYLMPPKALRKSSHS</sequence>
<feature type="compositionally biased region" description="Low complexity" evidence="1">
    <location>
        <begin position="354"/>
        <end position="365"/>
    </location>
</feature>
<keyword evidence="2" id="KW-0812">Transmembrane</keyword>
<evidence type="ECO:0000256" key="2">
    <source>
        <dbReference type="SAM" id="Phobius"/>
    </source>
</evidence>
<dbReference type="EMBL" id="JAGRRH010000027">
    <property type="protein sequence ID" value="KAG7340632.1"/>
    <property type="molecule type" value="Genomic_DNA"/>
</dbReference>